<proteinExistence type="predicted"/>
<accession>A0ABS8WBJ7</accession>
<dbReference type="EMBL" id="JAIMJA010000018">
    <property type="protein sequence ID" value="MCE2596384.1"/>
    <property type="molecule type" value="Genomic_DNA"/>
</dbReference>
<dbReference type="RefSeq" id="WP_233054026.1">
    <property type="nucleotide sequence ID" value="NZ_JAIMJA010000018.1"/>
</dbReference>
<dbReference type="Proteomes" id="UP001201273">
    <property type="component" value="Unassembled WGS sequence"/>
</dbReference>
<gene>
    <name evidence="1" type="ORF">K6Y31_16420</name>
</gene>
<evidence type="ECO:0000313" key="2">
    <source>
        <dbReference type="Proteomes" id="UP001201273"/>
    </source>
</evidence>
<comment type="caution">
    <text evidence="1">The sequence shown here is derived from an EMBL/GenBank/DDBJ whole genome shotgun (WGS) entry which is preliminary data.</text>
</comment>
<organism evidence="1 2">
    <name type="scientific">Motilimonas cestriensis</name>
    <dbReference type="NCBI Taxonomy" id="2742685"/>
    <lineage>
        <taxon>Bacteria</taxon>
        <taxon>Pseudomonadati</taxon>
        <taxon>Pseudomonadota</taxon>
        <taxon>Gammaproteobacteria</taxon>
        <taxon>Alteromonadales</taxon>
        <taxon>Alteromonadales genera incertae sedis</taxon>
        <taxon>Motilimonas</taxon>
    </lineage>
</organism>
<evidence type="ECO:0000313" key="1">
    <source>
        <dbReference type="EMBL" id="MCE2596384.1"/>
    </source>
</evidence>
<name>A0ABS8WBJ7_9GAMM</name>
<keyword evidence="2" id="KW-1185">Reference proteome</keyword>
<reference evidence="1 2" key="1">
    <citation type="journal article" date="2022" name="Environ. Microbiol. Rep.">
        <title>Eco-phylogenetic analyses reveal divergent evolution of vitamin B12 metabolism in the marine bacterial family 'Psychromonadaceae'.</title>
        <authorList>
            <person name="Jin X."/>
            <person name="Yang Y."/>
            <person name="Cao H."/>
            <person name="Gao B."/>
            <person name="Zhao Z."/>
        </authorList>
    </citation>
    <scope>NUCLEOTIDE SEQUENCE [LARGE SCALE GENOMIC DNA]</scope>
    <source>
        <strain evidence="1 2">MKS20</strain>
    </source>
</reference>
<protein>
    <submittedName>
        <fullName evidence="1">Enhanced serine sensitivity protein SseB C-terminal domain-containing protein</fullName>
    </submittedName>
</protein>
<sequence length="237" mass="26602">MLSKLFGNKKHKEFEAKVSELEFAGDLDGNGVNALRFEVGKILKTFPYIRNAYFSKLKYKGEEKPRISLVIESSEPSEVIGADVANQCAGIVPMDIMFSDSCSPSLLEKIISNTEPLFNDSNLLFECPLVVSRGSSQDMPEEWSGAILSYFVAAKDYEAALYKSVNDLRSDGYKFEGVHDGKVNQLDPTVWWEQYVMEKWPEYADHFPSQEDIEIILVTGGIHKGPALGWENEPTNT</sequence>